<feature type="transmembrane region" description="Helical" evidence="9">
    <location>
        <begin position="32"/>
        <end position="53"/>
    </location>
</feature>
<comment type="similarity">
    <text evidence="2 9">Belongs to the binding-protein-dependent transport system permease family. CysTW subfamily.</text>
</comment>
<dbReference type="Proteomes" id="UP000018542">
    <property type="component" value="Chromosome"/>
</dbReference>
<organism evidence="11 12">
    <name type="scientific">Hyphomicrobium nitrativorans NL23</name>
    <dbReference type="NCBI Taxonomy" id="1029756"/>
    <lineage>
        <taxon>Bacteria</taxon>
        <taxon>Pseudomonadati</taxon>
        <taxon>Pseudomonadota</taxon>
        <taxon>Alphaproteobacteria</taxon>
        <taxon>Hyphomicrobiales</taxon>
        <taxon>Hyphomicrobiaceae</taxon>
        <taxon>Hyphomicrobium</taxon>
    </lineage>
</organism>
<dbReference type="KEGG" id="hni:W911_02250"/>
<protein>
    <recommendedName>
        <fullName evidence="3 9">Phosphate transport system permease protein PstA</fullName>
    </recommendedName>
</protein>
<name>V5SAM4_9HYPH</name>
<dbReference type="GO" id="GO:0005886">
    <property type="term" value="C:plasma membrane"/>
    <property type="evidence" value="ECO:0007669"/>
    <property type="project" value="UniProtKB-SubCell"/>
</dbReference>
<sequence>MAITANPGRPDRTAIIKKGISRRYAAERRFRLFGIAAIGFALAFLLFLFGSIVSNGYTAFVQTSLQLNVNLDKDVIDPTGTQRAQDIRNADYTLLARRALAAQLGVDTSNRPAMREIGGLMSRDVDITIRRLVQADPSLIGTTVPVWVLAHGQVDSLMKGQIDRTLTASQRRISDQQLGWLDKAEAEGFLSKRFNTGLFTYGASSSPETSGIGVAIIGSLFMMMIVVTLSVPLGVAAAVYLEEFAPKNLFTDTIEVNINNLAAVPSIVFGLLGLAIFINMAGLPRSASVVGGLVLTLMTLPTIIIATRAALKAVPPSIREAAYGVGASKIQTITHHVLPLAVPGILTGTIVGLAQALGETAPLLMIGMVAFVVEYPTTPLDPATALPVQIFMWATSAERGFVERTSGAALILVFVLVCMNLLAVILRRRFERRW</sequence>
<accession>V5SAM4</accession>
<dbReference type="Gene3D" id="1.10.3720.10">
    <property type="entry name" value="MetI-like"/>
    <property type="match status" value="1"/>
</dbReference>
<evidence type="ECO:0000256" key="1">
    <source>
        <dbReference type="ARBA" id="ARBA00004651"/>
    </source>
</evidence>
<keyword evidence="8 9" id="KW-0472">Membrane</keyword>
<evidence type="ECO:0000256" key="6">
    <source>
        <dbReference type="ARBA" id="ARBA00022692"/>
    </source>
</evidence>
<dbReference type="AlphaFoldDB" id="V5SAM4"/>
<evidence type="ECO:0000259" key="10">
    <source>
        <dbReference type="PROSITE" id="PS50928"/>
    </source>
</evidence>
<evidence type="ECO:0000256" key="5">
    <source>
        <dbReference type="ARBA" id="ARBA00022475"/>
    </source>
</evidence>
<keyword evidence="5 9" id="KW-1003">Cell membrane</keyword>
<evidence type="ECO:0000256" key="8">
    <source>
        <dbReference type="ARBA" id="ARBA00023136"/>
    </source>
</evidence>
<dbReference type="PANTHER" id="PTHR43470:SF5">
    <property type="entry name" value="PHOSPHATE TRANSPORT SYSTEM PERMEASE PROTEIN PSTA"/>
    <property type="match status" value="1"/>
</dbReference>
<keyword evidence="7 9" id="KW-1133">Transmembrane helix</keyword>
<dbReference type="STRING" id="1029756.W911_02250"/>
<evidence type="ECO:0000256" key="2">
    <source>
        <dbReference type="ARBA" id="ARBA00007069"/>
    </source>
</evidence>
<reference evidence="11 12" key="1">
    <citation type="journal article" date="2014" name="Genome Announc.">
        <title>Complete Genome Sequence of Hyphomicrobium nitrativorans Strain NL23, a Denitrifying Bacterium Isolated from Biofilm of a Methanol-Fed Denitrification System Treating Seawater at the Montreal Biodome.</title>
        <authorList>
            <person name="Martineau C."/>
            <person name="Villeneuve C."/>
            <person name="Mauffrey F."/>
            <person name="Villemur R."/>
        </authorList>
    </citation>
    <scope>NUCLEOTIDE SEQUENCE [LARGE SCALE GENOMIC DNA]</scope>
    <source>
        <strain evidence="11">NL23</strain>
    </source>
</reference>
<feature type="transmembrane region" description="Helical" evidence="9">
    <location>
        <begin position="214"/>
        <end position="241"/>
    </location>
</feature>
<dbReference type="GO" id="GO:0005315">
    <property type="term" value="F:phosphate transmembrane transporter activity"/>
    <property type="evidence" value="ECO:0007669"/>
    <property type="project" value="InterPro"/>
</dbReference>
<dbReference type="PROSITE" id="PS50928">
    <property type="entry name" value="ABC_TM1"/>
    <property type="match status" value="1"/>
</dbReference>
<dbReference type="InterPro" id="IPR035906">
    <property type="entry name" value="MetI-like_sf"/>
</dbReference>
<dbReference type="EMBL" id="CP006912">
    <property type="protein sequence ID" value="AHB47492.1"/>
    <property type="molecule type" value="Genomic_DNA"/>
</dbReference>
<feature type="domain" description="ABC transmembrane type-1" evidence="10">
    <location>
        <begin position="216"/>
        <end position="423"/>
    </location>
</feature>
<gene>
    <name evidence="11" type="ORF">W911_02250</name>
</gene>
<evidence type="ECO:0000313" key="11">
    <source>
        <dbReference type="EMBL" id="AHB47492.1"/>
    </source>
</evidence>
<keyword evidence="12" id="KW-1185">Reference proteome</keyword>
<comment type="subcellular location">
    <subcellularLocation>
        <location evidence="9">Cell inner membrane</location>
        <topology evidence="9">Multi-pass membrane protein</topology>
    </subcellularLocation>
    <subcellularLocation>
        <location evidence="1">Cell membrane</location>
        <topology evidence="1">Multi-pass membrane protein</topology>
    </subcellularLocation>
</comment>
<feature type="transmembrane region" description="Helical" evidence="9">
    <location>
        <begin position="289"/>
        <end position="311"/>
    </location>
</feature>
<dbReference type="Pfam" id="PF00528">
    <property type="entry name" value="BPD_transp_1"/>
    <property type="match status" value="1"/>
</dbReference>
<feature type="transmembrane region" description="Helical" evidence="9">
    <location>
        <begin position="337"/>
        <end position="358"/>
    </location>
</feature>
<dbReference type="InterPro" id="IPR000515">
    <property type="entry name" value="MetI-like"/>
</dbReference>
<dbReference type="Pfam" id="PF11812">
    <property type="entry name" value="DUF3333"/>
    <property type="match status" value="1"/>
</dbReference>
<keyword evidence="4" id="KW-0813">Transport</keyword>
<keyword evidence="6 9" id="KW-0812">Transmembrane</keyword>
<evidence type="ECO:0000256" key="9">
    <source>
        <dbReference type="RuleBase" id="RU363043"/>
    </source>
</evidence>
<feature type="transmembrane region" description="Helical" evidence="9">
    <location>
        <begin position="261"/>
        <end position="283"/>
    </location>
</feature>
<evidence type="ECO:0000256" key="3">
    <source>
        <dbReference type="ARBA" id="ARBA00016864"/>
    </source>
</evidence>
<dbReference type="GO" id="GO:0035435">
    <property type="term" value="P:phosphate ion transmembrane transport"/>
    <property type="evidence" value="ECO:0007669"/>
    <property type="project" value="InterPro"/>
</dbReference>
<dbReference type="InterPro" id="IPR024573">
    <property type="entry name" value="DUF3333"/>
</dbReference>
<dbReference type="PATRIC" id="fig|1029756.8.peg.478"/>
<dbReference type="CDD" id="cd06261">
    <property type="entry name" value="TM_PBP2"/>
    <property type="match status" value="1"/>
</dbReference>
<dbReference type="PANTHER" id="PTHR43470">
    <property type="entry name" value="PHOSPHATE TRANSPORT SYSTEM PERMEASE PROTEIN PSTA-RELATED"/>
    <property type="match status" value="1"/>
</dbReference>
<dbReference type="RefSeq" id="WP_023785878.1">
    <property type="nucleotide sequence ID" value="NC_022997.1"/>
</dbReference>
<evidence type="ECO:0000256" key="7">
    <source>
        <dbReference type="ARBA" id="ARBA00022989"/>
    </source>
</evidence>
<evidence type="ECO:0000313" key="12">
    <source>
        <dbReference type="Proteomes" id="UP000018542"/>
    </source>
</evidence>
<dbReference type="NCBIfam" id="TIGR00974">
    <property type="entry name" value="3a0107s02c"/>
    <property type="match status" value="1"/>
</dbReference>
<feature type="transmembrane region" description="Helical" evidence="9">
    <location>
        <begin position="407"/>
        <end position="426"/>
    </location>
</feature>
<dbReference type="HOGENOM" id="CLU_033621_2_1_5"/>
<proteinExistence type="inferred from homology"/>
<evidence type="ECO:0000256" key="4">
    <source>
        <dbReference type="ARBA" id="ARBA00022448"/>
    </source>
</evidence>
<dbReference type="OrthoDB" id="9807065at2"/>
<dbReference type="SUPFAM" id="SSF161098">
    <property type="entry name" value="MetI-like"/>
    <property type="match status" value="1"/>
</dbReference>
<dbReference type="InterPro" id="IPR005672">
    <property type="entry name" value="Phosphate_PstA"/>
</dbReference>